<organism evidence="1 2">
    <name type="scientific">Phaseolus coccineus</name>
    <name type="common">Scarlet runner bean</name>
    <name type="synonym">Phaseolus multiflorus</name>
    <dbReference type="NCBI Taxonomy" id="3886"/>
    <lineage>
        <taxon>Eukaryota</taxon>
        <taxon>Viridiplantae</taxon>
        <taxon>Streptophyta</taxon>
        <taxon>Embryophyta</taxon>
        <taxon>Tracheophyta</taxon>
        <taxon>Spermatophyta</taxon>
        <taxon>Magnoliopsida</taxon>
        <taxon>eudicotyledons</taxon>
        <taxon>Gunneridae</taxon>
        <taxon>Pentapetalae</taxon>
        <taxon>rosids</taxon>
        <taxon>fabids</taxon>
        <taxon>Fabales</taxon>
        <taxon>Fabaceae</taxon>
        <taxon>Papilionoideae</taxon>
        <taxon>50 kb inversion clade</taxon>
        <taxon>NPAAA clade</taxon>
        <taxon>indigoferoid/millettioid clade</taxon>
        <taxon>Phaseoleae</taxon>
        <taxon>Phaseolus</taxon>
    </lineage>
</organism>
<name>A0AAN9NRP5_PHACN</name>
<accession>A0AAN9NRP5</accession>
<dbReference type="AlphaFoldDB" id="A0AAN9NRP5"/>
<dbReference type="Proteomes" id="UP001374584">
    <property type="component" value="Unassembled WGS sequence"/>
</dbReference>
<sequence length="249" mass="27990">MLDQIFVNKSSSKNEVEDILKWGTEELFNDSLGLNGKDMNENNYISKNEPVVDVDHKHRKRTNDLGDVYKDKTDSNIKILWDEIAILKLLYCFNLQDGSTDNAEGDSENDMLGSVKVPLPCKSFFVVCVLICSAPIVTVTTLFVPSVVVATVRAARAIPKSSLLPRTKGRPVIPSKLPPRRPRSNETSVWIVELREVHATTRGGHHRGKVISSKVIPNVQPSMLVREICKFTKVDADTRLIWPEPMHNF</sequence>
<reference evidence="1 2" key="1">
    <citation type="submission" date="2024-01" db="EMBL/GenBank/DDBJ databases">
        <title>The genomes of 5 underutilized Papilionoideae crops provide insights into root nodulation and disease resistanc.</title>
        <authorList>
            <person name="Jiang F."/>
        </authorList>
    </citation>
    <scope>NUCLEOTIDE SEQUENCE [LARGE SCALE GENOMIC DNA]</scope>
    <source>
        <strain evidence="1">JINMINGXINNONG_FW02</strain>
        <tissue evidence="1">Leaves</tissue>
    </source>
</reference>
<gene>
    <name evidence="1" type="ORF">VNO80_03264</name>
</gene>
<comment type="caution">
    <text evidence="1">The sequence shown here is derived from an EMBL/GenBank/DDBJ whole genome shotgun (WGS) entry which is preliminary data.</text>
</comment>
<dbReference type="EMBL" id="JAYMYR010000002">
    <property type="protein sequence ID" value="KAK7377831.1"/>
    <property type="molecule type" value="Genomic_DNA"/>
</dbReference>
<evidence type="ECO:0000313" key="1">
    <source>
        <dbReference type="EMBL" id="KAK7377831.1"/>
    </source>
</evidence>
<protein>
    <submittedName>
        <fullName evidence="1">Uncharacterized protein</fullName>
    </submittedName>
</protein>
<keyword evidence="2" id="KW-1185">Reference proteome</keyword>
<proteinExistence type="predicted"/>
<evidence type="ECO:0000313" key="2">
    <source>
        <dbReference type="Proteomes" id="UP001374584"/>
    </source>
</evidence>